<reference evidence="1 2" key="1">
    <citation type="submission" date="2018-09" db="EMBL/GenBank/DDBJ databases">
        <title>Metagenome Assembled Genomes from an Advanced Water Purification Facility.</title>
        <authorList>
            <person name="Stamps B.W."/>
            <person name="Spear J.R."/>
        </authorList>
    </citation>
    <scope>NUCLEOTIDE SEQUENCE [LARGE SCALE GENOMIC DNA]</scope>
    <source>
        <strain evidence="1">Bin_63_2</strain>
    </source>
</reference>
<sequence length="106" mass="12678">MKNFSIVIPEHDIHIWNDILDKYGEQNPYMDSYDCDEFYLHDGANELEINKDNIQIFMFILTHVKLRARWLTVRNQLYKLAKKQALEAGLNEGDWLEGYTFVPQFH</sequence>
<dbReference type="AlphaFoldDB" id="A0A5C7J9B4"/>
<gene>
    <name evidence="1" type="ORF">E6Q11_01740</name>
</gene>
<evidence type="ECO:0000313" key="1">
    <source>
        <dbReference type="EMBL" id="TXG78049.1"/>
    </source>
</evidence>
<accession>A0A5C7J9B4</accession>
<dbReference type="EMBL" id="SSDS01000028">
    <property type="protein sequence ID" value="TXG78049.1"/>
    <property type="molecule type" value="Genomic_DNA"/>
</dbReference>
<dbReference type="Proteomes" id="UP000321026">
    <property type="component" value="Unassembled WGS sequence"/>
</dbReference>
<proteinExistence type="predicted"/>
<name>A0A5C7J9B4_9BACT</name>
<organism evidence="1 2">
    <name type="scientific">Candidatus Dojkabacteria bacterium</name>
    <dbReference type="NCBI Taxonomy" id="2099670"/>
    <lineage>
        <taxon>Bacteria</taxon>
        <taxon>Candidatus Dojkabacteria</taxon>
    </lineage>
</organism>
<comment type="caution">
    <text evidence="1">The sequence shown here is derived from an EMBL/GenBank/DDBJ whole genome shotgun (WGS) entry which is preliminary data.</text>
</comment>
<protein>
    <submittedName>
        <fullName evidence="1">Uncharacterized protein</fullName>
    </submittedName>
</protein>
<evidence type="ECO:0000313" key="2">
    <source>
        <dbReference type="Proteomes" id="UP000321026"/>
    </source>
</evidence>